<dbReference type="Gene3D" id="3.40.50.1700">
    <property type="entry name" value="Glycoside hydrolase family 3 C-terminal domain"/>
    <property type="match status" value="2"/>
</dbReference>
<dbReference type="InterPro" id="IPR036962">
    <property type="entry name" value="Glyco_hydro_3_N_sf"/>
</dbReference>
<dbReference type="InterPro" id="IPR002772">
    <property type="entry name" value="Glyco_hydro_3_C"/>
</dbReference>
<dbReference type="Gene3D" id="3.20.20.300">
    <property type="entry name" value="Glycoside hydrolase, family 3, N-terminal domain"/>
    <property type="match status" value="1"/>
</dbReference>
<dbReference type="Pfam" id="PF00933">
    <property type="entry name" value="Glyco_hydro_3"/>
    <property type="match status" value="1"/>
</dbReference>
<accession>A0A3D9FJM2</accession>
<sequence length="899" mass="100148">MPYRYFNTIIMNKKILLLGLFLGFQTLYSQNAPKYKNAKLPVEERVQDLLSRMTTEEKFWQMFMIPGDLSDGEANYKNGIFGFQVSAKGSTDASNQILDYSAASNAKETVKLVNKIQKYFVEKTRLGIPIIAFDEALHGLVRDGATAFPQSISLAATFDTGLMKRVSTAIAMESKSRGIRQILSPVVNLASDVRWGRVEETYGEDPFLSSKMGVAYVSSFEERGVITTPKHFLANSGDGGRDSYPIDYNERYLEEYQFPPFRACFTEGGSRSVMTSYNTINGSPCTANDWLLNKKLKGEMNFKGFIISDANAVGGGNVLHYTAKDYPESGANAINNGLDVIFQTAYDHYKLFQPPFLDGRIDMKNIDEAVARVLRLKFELGLFENPYADEKETNKWNGNPAHKLLSREAAEKGMVLLKNENNVLPLKKSIKSIALIGNDITEARLGGYSGPGNGKVSMLDGIKAKLGTATQINLAKGVGRRNTEYVSVPLTQLFSVEKGKTVNGLSGEYFNNVQLSGSPVLTRLDQLINFDWTLYSPDQEKINYDFYSVKWSGKIKSPETGTYKIGFEGNDGYRLYLNGKLIIDNWKSQTYSTKLVDFKFEKDKEYDIRIEFFESQGYAKFKLVWNVGVNNDWQNKIDEAVAAAKKSDVAVIAAGIEEGEFNDRAYLGLLGHQEELINAVAATGKPVVVVLVGGSAITMDKWINNVPSILDVWYPGEDGGHAVANILFGDKNPAGRLPITFPVFEGQLPLVYNHKPTGRSDDYTNLNGAPLFPFGFGLSYSTFEYSNLRFDKKQIGKAETTKVYCTIKNTSTVDGDEVVQLYVRDVLASVAQPIKQLKGFQRISLKAGESKEISFDINKETLKMLNGEMNWVVEPGNFRIMIGASSRDIRLRDILTVSE</sequence>
<dbReference type="Gene3D" id="2.60.40.10">
    <property type="entry name" value="Immunoglobulins"/>
    <property type="match status" value="1"/>
</dbReference>
<comment type="similarity">
    <text evidence="1">Belongs to the glycosyl hydrolase 3 family.</text>
</comment>
<organism evidence="4 5">
    <name type="scientific">Flavobacterium cutihirudinis</name>
    <dbReference type="NCBI Taxonomy" id="1265740"/>
    <lineage>
        <taxon>Bacteria</taxon>
        <taxon>Pseudomonadati</taxon>
        <taxon>Bacteroidota</taxon>
        <taxon>Flavobacteriia</taxon>
        <taxon>Flavobacteriales</taxon>
        <taxon>Flavobacteriaceae</taxon>
        <taxon>Flavobacterium</taxon>
    </lineage>
</organism>
<dbReference type="Pfam" id="PF14310">
    <property type="entry name" value="Fn3-like"/>
    <property type="match status" value="1"/>
</dbReference>
<dbReference type="PANTHER" id="PTHR42715">
    <property type="entry name" value="BETA-GLUCOSIDASE"/>
    <property type="match status" value="1"/>
</dbReference>
<dbReference type="InterPro" id="IPR011658">
    <property type="entry name" value="PA14_dom"/>
</dbReference>
<dbReference type="FunFam" id="2.60.40.10:FF:000495">
    <property type="entry name" value="Periplasmic beta-glucosidase"/>
    <property type="match status" value="1"/>
</dbReference>
<evidence type="ECO:0000313" key="5">
    <source>
        <dbReference type="Proteomes" id="UP000257004"/>
    </source>
</evidence>
<dbReference type="Proteomes" id="UP000257004">
    <property type="component" value="Unassembled WGS sequence"/>
</dbReference>
<dbReference type="SMART" id="SM00758">
    <property type="entry name" value="PA14"/>
    <property type="match status" value="1"/>
</dbReference>
<dbReference type="PANTHER" id="PTHR42715:SF10">
    <property type="entry name" value="BETA-GLUCOSIDASE"/>
    <property type="match status" value="1"/>
</dbReference>
<dbReference type="InterPro" id="IPR050288">
    <property type="entry name" value="Cellulose_deg_GH3"/>
</dbReference>
<dbReference type="GO" id="GO:0008422">
    <property type="term" value="F:beta-glucosidase activity"/>
    <property type="evidence" value="ECO:0007669"/>
    <property type="project" value="UniProtKB-ARBA"/>
</dbReference>
<evidence type="ECO:0000256" key="2">
    <source>
        <dbReference type="ARBA" id="ARBA00022801"/>
    </source>
</evidence>
<dbReference type="PROSITE" id="PS51820">
    <property type="entry name" value="PA14"/>
    <property type="match status" value="1"/>
</dbReference>
<dbReference type="InterPro" id="IPR017853">
    <property type="entry name" value="GH"/>
</dbReference>
<dbReference type="AlphaFoldDB" id="A0A3D9FJM2"/>
<dbReference type="SMART" id="SM01217">
    <property type="entry name" value="Fn3_like"/>
    <property type="match status" value="1"/>
</dbReference>
<dbReference type="Pfam" id="PF01915">
    <property type="entry name" value="Glyco_hydro_3_C"/>
    <property type="match status" value="1"/>
</dbReference>
<dbReference type="EMBL" id="QRDQ01000013">
    <property type="protein sequence ID" value="RED19045.1"/>
    <property type="molecule type" value="Genomic_DNA"/>
</dbReference>
<keyword evidence="5" id="KW-1185">Reference proteome</keyword>
<dbReference type="InterPro" id="IPR001764">
    <property type="entry name" value="Glyco_hydro_3_N"/>
</dbReference>
<keyword evidence="2" id="KW-0378">Hydrolase</keyword>
<dbReference type="InterPro" id="IPR013783">
    <property type="entry name" value="Ig-like_fold"/>
</dbReference>
<dbReference type="SUPFAM" id="SSF51445">
    <property type="entry name" value="(Trans)glycosidases"/>
    <property type="match status" value="1"/>
</dbReference>
<protein>
    <submittedName>
        <fullName evidence="4">Beta-glucosidase</fullName>
    </submittedName>
</protein>
<evidence type="ECO:0000259" key="3">
    <source>
        <dbReference type="PROSITE" id="PS51820"/>
    </source>
</evidence>
<evidence type="ECO:0000313" key="4">
    <source>
        <dbReference type="EMBL" id="RED19045.1"/>
    </source>
</evidence>
<gene>
    <name evidence="4" type="ORF">BD847_4066</name>
</gene>
<proteinExistence type="inferred from homology"/>
<feature type="domain" description="PA14" evidence="3">
    <location>
        <begin position="500"/>
        <end position="641"/>
    </location>
</feature>
<dbReference type="GO" id="GO:0005975">
    <property type="term" value="P:carbohydrate metabolic process"/>
    <property type="evidence" value="ECO:0007669"/>
    <property type="project" value="InterPro"/>
</dbReference>
<comment type="caution">
    <text evidence="4">The sequence shown here is derived from an EMBL/GenBank/DDBJ whole genome shotgun (WGS) entry which is preliminary data.</text>
</comment>
<dbReference type="InterPro" id="IPR026891">
    <property type="entry name" value="Fn3-like"/>
</dbReference>
<dbReference type="SUPFAM" id="SSF52279">
    <property type="entry name" value="Beta-D-glucan exohydrolase, C-terminal domain"/>
    <property type="match status" value="1"/>
</dbReference>
<dbReference type="PRINTS" id="PR00133">
    <property type="entry name" value="GLHYDRLASE3"/>
</dbReference>
<dbReference type="InterPro" id="IPR036881">
    <property type="entry name" value="Glyco_hydro_3_C_sf"/>
</dbReference>
<dbReference type="Pfam" id="PF07691">
    <property type="entry name" value="PA14"/>
    <property type="match status" value="1"/>
</dbReference>
<name>A0A3D9FJM2_9FLAO</name>
<reference evidence="4 5" key="1">
    <citation type="submission" date="2018-07" db="EMBL/GenBank/DDBJ databases">
        <title>Genomic Encyclopedia of Archaeal and Bacterial Type Strains, Phase II (KMG-II): from individual species to whole genera.</title>
        <authorList>
            <person name="Goeker M."/>
        </authorList>
    </citation>
    <scope>NUCLEOTIDE SEQUENCE [LARGE SCALE GENOMIC DNA]</scope>
    <source>
        <strain evidence="4 5">DSM 25795</strain>
    </source>
</reference>
<evidence type="ECO:0000256" key="1">
    <source>
        <dbReference type="ARBA" id="ARBA00005336"/>
    </source>
</evidence>
<dbReference type="InterPro" id="IPR037524">
    <property type="entry name" value="PA14/GLEYA"/>
</dbReference>